<evidence type="ECO:0000256" key="4">
    <source>
        <dbReference type="ARBA" id="ARBA00022842"/>
    </source>
</evidence>
<dbReference type="GO" id="GO:0005737">
    <property type="term" value="C:cytoplasm"/>
    <property type="evidence" value="ECO:0007669"/>
    <property type="project" value="TreeGrafter"/>
</dbReference>
<dbReference type="PROSITE" id="PS51710">
    <property type="entry name" value="G_OBG"/>
    <property type="match status" value="1"/>
</dbReference>
<dbReference type="InterPro" id="IPR013029">
    <property type="entry name" value="YchF_C"/>
</dbReference>
<dbReference type="InterPro" id="IPR041706">
    <property type="entry name" value="YchF_N"/>
</dbReference>
<dbReference type="PIRSF" id="PIRSF006641">
    <property type="entry name" value="CHP00092"/>
    <property type="match status" value="1"/>
</dbReference>
<organism evidence="7 8">
    <name type="scientific">Candidatus Uhrbacteria bacterium GW2011_GWF2_46_218</name>
    <dbReference type="NCBI Taxonomy" id="1619001"/>
    <lineage>
        <taxon>Bacteria</taxon>
        <taxon>Candidatus Uhriibacteriota</taxon>
    </lineage>
</organism>
<dbReference type="GO" id="GO:0046872">
    <property type="term" value="F:metal ion binding"/>
    <property type="evidence" value="ECO:0007669"/>
    <property type="project" value="UniProtKB-KW"/>
</dbReference>
<evidence type="ECO:0000256" key="5">
    <source>
        <dbReference type="HAMAP-Rule" id="MF_00944"/>
    </source>
</evidence>
<dbReference type="InterPro" id="IPR012675">
    <property type="entry name" value="Beta-grasp_dom_sf"/>
</dbReference>
<keyword evidence="1" id="KW-0479">Metal-binding</keyword>
<dbReference type="FunFam" id="3.10.20.30:FF:000001">
    <property type="entry name" value="Ribosome-binding ATPase YchF"/>
    <property type="match status" value="1"/>
</dbReference>
<dbReference type="GO" id="GO:0005524">
    <property type="term" value="F:ATP binding"/>
    <property type="evidence" value="ECO:0007669"/>
    <property type="project" value="UniProtKB-UniRule"/>
</dbReference>
<feature type="domain" description="OBG-type G" evidence="6">
    <location>
        <begin position="2"/>
        <end position="272"/>
    </location>
</feature>
<dbReference type="PANTHER" id="PTHR23305">
    <property type="entry name" value="OBG GTPASE FAMILY"/>
    <property type="match status" value="1"/>
</dbReference>
<dbReference type="Pfam" id="PF01926">
    <property type="entry name" value="MMR_HSR1"/>
    <property type="match status" value="1"/>
</dbReference>
<keyword evidence="4" id="KW-0460">Magnesium</keyword>
<dbReference type="SUPFAM" id="SSF81271">
    <property type="entry name" value="TGS-like"/>
    <property type="match status" value="1"/>
</dbReference>
<feature type="binding site" evidence="5">
    <location>
        <begin position="11"/>
        <end position="16"/>
    </location>
    <ligand>
        <name>ATP</name>
        <dbReference type="ChEBI" id="CHEBI:30616"/>
    </ligand>
</feature>
<dbReference type="PATRIC" id="fig|1619001.3.peg.728"/>
<proteinExistence type="inferred from homology"/>
<dbReference type="Pfam" id="PF06071">
    <property type="entry name" value="YchF-GTPase_C"/>
    <property type="match status" value="1"/>
</dbReference>
<evidence type="ECO:0000313" key="7">
    <source>
        <dbReference type="EMBL" id="KKU32475.1"/>
    </source>
</evidence>
<sequence length="357" mass="39431">MLQVGIVGLPNVGKSTLFKTLTKKQVACENFPFCTIEPNVGVVEVPDHRLAILAKLSVSAKIIPTAIEFVDIAGLVKGAHKGEGLGNKFLANIREVDMIVHVVRAFEDTNVHHVDGGVDPTRDVETIEIELAMADIDTVSRRLDFVEGHLRAGRTRALELEQSALKKIMAQLEQGKMAMTASLTDDEKETIRSMQLLSRKPILYVMNIGEDQVGEVLEHPLGPDRLTLALCVKLESEIVEMPAEEQEIFLKGMGLQESGLNAMITKCYRLLNLVTFLTTGPTETRAWTVRCGAKAPEAAGAIHTDFTKHFIRAEVIYWEELVKYGSEVAAKEAGKIRIEGKEYVVQDGDVCHFRVDV</sequence>
<keyword evidence="2 5" id="KW-0547">Nucleotide-binding</keyword>
<dbReference type="PRINTS" id="PR00326">
    <property type="entry name" value="GTP1OBG"/>
</dbReference>
<dbReference type="InterPro" id="IPR004396">
    <property type="entry name" value="ATPase_YchF/OLA1"/>
</dbReference>
<protein>
    <recommendedName>
        <fullName evidence="5">Ribosome-binding ATPase YchF</fullName>
    </recommendedName>
</protein>
<dbReference type="GO" id="GO:0005525">
    <property type="term" value="F:GTP binding"/>
    <property type="evidence" value="ECO:0007669"/>
    <property type="project" value="InterPro"/>
</dbReference>
<dbReference type="HAMAP" id="MF_00944">
    <property type="entry name" value="YchF_OLA1_ATPase"/>
    <property type="match status" value="1"/>
</dbReference>
<comment type="function">
    <text evidence="5">ATPase that binds to both the 70S ribosome and the 50S ribosomal subunit in a nucleotide-independent manner.</text>
</comment>
<dbReference type="InterPro" id="IPR023192">
    <property type="entry name" value="TGS-like_dom_sf"/>
</dbReference>
<evidence type="ECO:0000256" key="2">
    <source>
        <dbReference type="ARBA" id="ARBA00022741"/>
    </source>
</evidence>
<dbReference type="InterPro" id="IPR031167">
    <property type="entry name" value="G_OBG"/>
</dbReference>
<gene>
    <name evidence="5" type="primary">ychF</name>
    <name evidence="7" type="ORF">UX45_C0016G0011</name>
</gene>
<comment type="caution">
    <text evidence="7">The sequence shown here is derived from an EMBL/GenBank/DDBJ whole genome shotgun (WGS) entry which is preliminary data.</text>
</comment>
<evidence type="ECO:0000256" key="1">
    <source>
        <dbReference type="ARBA" id="ARBA00022723"/>
    </source>
</evidence>
<dbReference type="GO" id="GO:0016887">
    <property type="term" value="F:ATP hydrolysis activity"/>
    <property type="evidence" value="ECO:0007669"/>
    <property type="project" value="UniProtKB-UniRule"/>
</dbReference>
<dbReference type="Proteomes" id="UP000034705">
    <property type="component" value="Unassembled WGS sequence"/>
</dbReference>
<dbReference type="AlphaFoldDB" id="A0A0G1SGK6"/>
<evidence type="ECO:0000313" key="8">
    <source>
        <dbReference type="Proteomes" id="UP000034705"/>
    </source>
</evidence>
<dbReference type="InterPro" id="IPR027417">
    <property type="entry name" value="P-loop_NTPase"/>
</dbReference>
<dbReference type="FunFam" id="1.10.150.300:FF:000001">
    <property type="entry name" value="Ribosome-binding ATPase YchF"/>
    <property type="match status" value="1"/>
</dbReference>
<dbReference type="CDD" id="cd04867">
    <property type="entry name" value="TGS_YchF_OLA1"/>
    <property type="match status" value="1"/>
</dbReference>
<dbReference type="NCBIfam" id="TIGR00092">
    <property type="entry name" value="redox-regulated ATPase YchF"/>
    <property type="match status" value="1"/>
</dbReference>
<dbReference type="EMBL" id="LCMG01000016">
    <property type="protein sequence ID" value="KKU32475.1"/>
    <property type="molecule type" value="Genomic_DNA"/>
</dbReference>
<evidence type="ECO:0000256" key="3">
    <source>
        <dbReference type="ARBA" id="ARBA00022840"/>
    </source>
</evidence>
<reference evidence="7 8" key="1">
    <citation type="journal article" date="2015" name="Nature">
        <title>rRNA introns, odd ribosomes, and small enigmatic genomes across a large radiation of phyla.</title>
        <authorList>
            <person name="Brown C.T."/>
            <person name="Hug L.A."/>
            <person name="Thomas B.C."/>
            <person name="Sharon I."/>
            <person name="Castelle C.J."/>
            <person name="Singh A."/>
            <person name="Wilkins M.J."/>
            <person name="Williams K.H."/>
            <person name="Banfield J.F."/>
        </authorList>
    </citation>
    <scope>NUCLEOTIDE SEQUENCE [LARGE SCALE GENOMIC DNA]</scope>
</reference>
<dbReference type="InterPro" id="IPR012676">
    <property type="entry name" value="TGS-like"/>
</dbReference>
<dbReference type="Gene3D" id="3.10.20.30">
    <property type="match status" value="1"/>
</dbReference>
<dbReference type="PANTHER" id="PTHR23305:SF18">
    <property type="entry name" value="OBG-TYPE G DOMAIN-CONTAINING PROTEIN"/>
    <property type="match status" value="1"/>
</dbReference>
<accession>A0A0G1SGK6</accession>
<dbReference type="GO" id="GO:0043023">
    <property type="term" value="F:ribosomal large subunit binding"/>
    <property type="evidence" value="ECO:0007669"/>
    <property type="project" value="UniProtKB-UniRule"/>
</dbReference>
<name>A0A0G1SGK6_9BACT</name>
<dbReference type="Gene3D" id="1.10.150.300">
    <property type="entry name" value="TGS-like domain"/>
    <property type="match status" value="1"/>
</dbReference>
<dbReference type="Gene3D" id="3.40.50.300">
    <property type="entry name" value="P-loop containing nucleotide triphosphate hydrolases"/>
    <property type="match status" value="1"/>
</dbReference>
<evidence type="ECO:0000259" key="6">
    <source>
        <dbReference type="PROSITE" id="PS51710"/>
    </source>
</evidence>
<keyword evidence="3 5" id="KW-0067">ATP-binding</keyword>
<dbReference type="InterPro" id="IPR006073">
    <property type="entry name" value="GTP-bd"/>
</dbReference>
<dbReference type="SUPFAM" id="SSF52540">
    <property type="entry name" value="P-loop containing nucleoside triphosphate hydrolases"/>
    <property type="match status" value="1"/>
</dbReference>
<comment type="similarity">
    <text evidence="5">Belongs to the TRAFAC class OBG-HflX-like GTPase superfamily. OBG GTPase family. YchF/OLA1 subfamily.</text>
</comment>
<dbReference type="CDD" id="cd01900">
    <property type="entry name" value="YchF"/>
    <property type="match status" value="1"/>
</dbReference>